<dbReference type="PATRIC" id="fig|319652.3.peg.1524"/>
<dbReference type="Gene3D" id="3.30.1490.100">
    <property type="entry name" value="DNA polymerase, Y-family, little finger domain"/>
    <property type="match status" value="1"/>
</dbReference>
<dbReference type="Pfam" id="PF00817">
    <property type="entry name" value="IMS"/>
    <property type="match status" value="1"/>
</dbReference>
<evidence type="ECO:0000256" key="1">
    <source>
        <dbReference type="ARBA" id="ARBA00010945"/>
    </source>
</evidence>
<dbReference type="Proteomes" id="UP000051568">
    <property type="component" value="Unassembled WGS sequence"/>
</dbReference>
<dbReference type="InterPro" id="IPR036775">
    <property type="entry name" value="DNA_pol_Y-fam_lit_finger_sf"/>
</dbReference>
<dbReference type="InterPro" id="IPR001126">
    <property type="entry name" value="UmuC"/>
</dbReference>
<dbReference type="Gene3D" id="1.10.150.20">
    <property type="entry name" value="5' to 3' exonuclease, C-terminal subdomain"/>
    <property type="match status" value="1"/>
</dbReference>
<dbReference type="InterPro" id="IPR043128">
    <property type="entry name" value="Rev_trsase/Diguanyl_cyclase"/>
</dbReference>
<dbReference type="EMBL" id="JQBR01000005">
    <property type="protein sequence ID" value="KRN66254.1"/>
    <property type="molecule type" value="Genomic_DNA"/>
</dbReference>
<comment type="similarity">
    <text evidence="1">Belongs to the DNA polymerase type-Y family.</text>
</comment>
<dbReference type="GO" id="GO:0006260">
    <property type="term" value="P:DNA replication"/>
    <property type="evidence" value="ECO:0007669"/>
    <property type="project" value="UniProtKB-KW"/>
</dbReference>
<evidence type="ECO:0000259" key="6">
    <source>
        <dbReference type="PROSITE" id="PS50173"/>
    </source>
</evidence>
<keyword evidence="5" id="KW-0239">DNA-directed DNA polymerase</keyword>
<dbReference type="AlphaFoldDB" id="A0A0R2INK0"/>
<comment type="caution">
    <text evidence="7">The sequence shown here is derived from an EMBL/GenBank/DDBJ whole genome shotgun (WGS) entry which is preliminary data.</text>
</comment>
<dbReference type="SUPFAM" id="SSF56672">
    <property type="entry name" value="DNA/RNA polymerases"/>
    <property type="match status" value="1"/>
</dbReference>
<sequence>MGCEEVMTMNYEQEPHGVYFMIDNKSFYASVESVARGDDPLQSVMVVMSEAENTNGGLILAASPRAKKIFGISNVSRCRDLPHDTRLKVVPPRMNLYIKKNLAINEIFTEFVADEDCYPYSIDESILDMSKSWRLFGNTPLEVARRMQKTVHDRLGLWTTIGIGENPVQAKLALDLFAKHDTDLMGELTYQSFPEKIWPITNLTSVWSIGHRTAAHLNRVGIHSMDDLAHSDPYELKAEFGIIGTQLLALAWGIDHSQLPNLITPHDKSWGNSQVLPRDYMVQREIETVIKEIGNQVASRMRHHHQQAGCVSLMIGFSYASSSEDGRSGFAHSMRIDTTDNPDRINQYLLYLFRKTWDGEGIRNIAVGLSHLSVSDGLQLNLFMDPHTQIKQNLMIRVLDKIHDQFGTTALIPASSLLHGATMLERSALVGGHNGGNSFD</sequence>
<keyword evidence="8" id="KW-1185">Reference proteome</keyword>
<evidence type="ECO:0000256" key="5">
    <source>
        <dbReference type="ARBA" id="ARBA00022932"/>
    </source>
</evidence>
<organism evidence="7 8">
    <name type="scientific">Pediococcus cellicola</name>
    <dbReference type="NCBI Taxonomy" id="319652"/>
    <lineage>
        <taxon>Bacteria</taxon>
        <taxon>Bacillati</taxon>
        <taxon>Bacillota</taxon>
        <taxon>Bacilli</taxon>
        <taxon>Lactobacillales</taxon>
        <taxon>Lactobacillaceae</taxon>
        <taxon>Pediococcus</taxon>
    </lineage>
</organism>
<dbReference type="GO" id="GO:0003887">
    <property type="term" value="F:DNA-directed DNA polymerase activity"/>
    <property type="evidence" value="ECO:0007669"/>
    <property type="project" value="UniProtKB-KW"/>
</dbReference>
<dbReference type="STRING" id="319652.IV80_GL001504"/>
<dbReference type="Gene3D" id="3.40.1170.60">
    <property type="match status" value="1"/>
</dbReference>
<evidence type="ECO:0000256" key="2">
    <source>
        <dbReference type="ARBA" id="ARBA00022457"/>
    </source>
</evidence>
<dbReference type="InterPro" id="IPR050116">
    <property type="entry name" value="DNA_polymerase-Y"/>
</dbReference>
<feature type="domain" description="UmuC" evidence="6">
    <location>
        <begin position="19"/>
        <end position="210"/>
    </location>
</feature>
<reference evidence="7 8" key="1">
    <citation type="journal article" date="2015" name="Genome Announc.">
        <title>Expanding the biotechnology potential of lactobacilli through comparative genomics of 213 strains and associated genera.</title>
        <authorList>
            <person name="Sun Z."/>
            <person name="Harris H.M."/>
            <person name="McCann A."/>
            <person name="Guo C."/>
            <person name="Argimon S."/>
            <person name="Zhang W."/>
            <person name="Yang X."/>
            <person name="Jeffery I.B."/>
            <person name="Cooney J.C."/>
            <person name="Kagawa T.F."/>
            <person name="Liu W."/>
            <person name="Song Y."/>
            <person name="Salvetti E."/>
            <person name="Wrobel A."/>
            <person name="Rasinkangas P."/>
            <person name="Parkhill J."/>
            <person name="Rea M.C."/>
            <person name="O'Sullivan O."/>
            <person name="Ritari J."/>
            <person name="Douillard F.P."/>
            <person name="Paul Ross R."/>
            <person name="Yang R."/>
            <person name="Briner A.E."/>
            <person name="Felis G.E."/>
            <person name="de Vos W.M."/>
            <person name="Barrangou R."/>
            <person name="Klaenhammer T.R."/>
            <person name="Caufield P.W."/>
            <person name="Cui Y."/>
            <person name="Zhang H."/>
            <person name="O'Toole P.W."/>
        </authorList>
    </citation>
    <scope>NUCLEOTIDE SEQUENCE [LARGE SCALE GENOMIC DNA]</scope>
    <source>
        <strain evidence="7 8">DSM 17757</strain>
    </source>
</reference>
<dbReference type="Gene3D" id="3.30.70.270">
    <property type="match status" value="1"/>
</dbReference>
<dbReference type="Pfam" id="PF11799">
    <property type="entry name" value="IMS_C"/>
    <property type="match status" value="1"/>
</dbReference>
<accession>A0A0R2INK0</accession>
<keyword evidence="3" id="KW-0548">Nucleotidyltransferase</keyword>
<dbReference type="GO" id="GO:0006281">
    <property type="term" value="P:DNA repair"/>
    <property type="evidence" value="ECO:0007669"/>
    <property type="project" value="InterPro"/>
</dbReference>
<dbReference type="GO" id="GO:0042276">
    <property type="term" value="P:error-prone translesion synthesis"/>
    <property type="evidence" value="ECO:0007669"/>
    <property type="project" value="TreeGrafter"/>
</dbReference>
<dbReference type="PANTHER" id="PTHR11076:SF35">
    <property type="entry name" value="DNA REPAIR PROTEIN HOMOLOG YOBH"/>
    <property type="match status" value="1"/>
</dbReference>
<dbReference type="InterPro" id="IPR043502">
    <property type="entry name" value="DNA/RNA_pol_sf"/>
</dbReference>
<dbReference type="SUPFAM" id="SSF100879">
    <property type="entry name" value="Lesion bypass DNA polymerase (Y-family), little finger domain"/>
    <property type="match status" value="1"/>
</dbReference>
<gene>
    <name evidence="7" type="ORF">IV80_GL001504</name>
</gene>
<dbReference type="PANTHER" id="PTHR11076">
    <property type="entry name" value="DNA REPAIR POLYMERASE UMUC / TRANSFERASE FAMILY MEMBER"/>
    <property type="match status" value="1"/>
</dbReference>
<keyword evidence="2" id="KW-0515">Mutator protein</keyword>
<keyword evidence="7" id="KW-0808">Transferase</keyword>
<dbReference type="GO" id="GO:0009432">
    <property type="term" value="P:SOS response"/>
    <property type="evidence" value="ECO:0007669"/>
    <property type="project" value="TreeGrafter"/>
</dbReference>
<keyword evidence="4" id="KW-0235">DNA replication</keyword>
<dbReference type="PROSITE" id="PS50173">
    <property type="entry name" value="UMUC"/>
    <property type="match status" value="1"/>
</dbReference>
<evidence type="ECO:0000313" key="7">
    <source>
        <dbReference type="EMBL" id="KRN66254.1"/>
    </source>
</evidence>
<evidence type="ECO:0000256" key="4">
    <source>
        <dbReference type="ARBA" id="ARBA00022705"/>
    </source>
</evidence>
<evidence type="ECO:0000313" key="8">
    <source>
        <dbReference type="Proteomes" id="UP000051568"/>
    </source>
</evidence>
<dbReference type="InterPro" id="IPR017961">
    <property type="entry name" value="DNA_pol_Y-fam_little_finger"/>
</dbReference>
<protein>
    <submittedName>
        <fullName evidence="7">Nucleotidyltransferase DNA polymerase for DNA repair</fullName>
    </submittedName>
</protein>
<dbReference type="GO" id="GO:0003684">
    <property type="term" value="F:damaged DNA binding"/>
    <property type="evidence" value="ECO:0007669"/>
    <property type="project" value="InterPro"/>
</dbReference>
<proteinExistence type="inferred from homology"/>
<dbReference type="GO" id="GO:0005829">
    <property type="term" value="C:cytosol"/>
    <property type="evidence" value="ECO:0007669"/>
    <property type="project" value="TreeGrafter"/>
</dbReference>
<name>A0A0R2INK0_9LACO</name>
<evidence type="ECO:0000256" key="3">
    <source>
        <dbReference type="ARBA" id="ARBA00022695"/>
    </source>
</evidence>